<dbReference type="Pfam" id="PF14848">
    <property type="entry name" value="HU-DNA_bdg"/>
    <property type="match status" value="1"/>
</dbReference>
<dbReference type="Pfam" id="PF14734">
    <property type="entry name" value="DUF4469"/>
    <property type="match status" value="1"/>
</dbReference>
<comment type="caution">
    <text evidence="3">The sequence shown here is derived from an EMBL/GenBank/DDBJ whole genome shotgun (WGS) entry which is preliminary data.</text>
</comment>
<gene>
    <name evidence="3" type="ORF">SDC9_30972</name>
</gene>
<accession>A0A644V0Z2</accession>
<feature type="domain" description="DUF4469" evidence="1">
    <location>
        <begin position="137"/>
        <end position="236"/>
    </location>
</feature>
<dbReference type="EMBL" id="VSSQ01000198">
    <property type="protein sequence ID" value="MPL85006.1"/>
    <property type="molecule type" value="Genomic_DNA"/>
</dbReference>
<sequence length="244" mass="26327">MAETPKASVVVELYDFAITARPDDRIGKVLTNRSLNEEDLIGIAIQRRTELSASALRSAIEILKDIAKEEISKGASVAFGLGYFSVGVNGVFYGDDPKWTPGQHALNVKVVPTAELRNAVKSAEVNLRRMAPSGAVVSQVIDVATGEVNTRLTPGGGVNMEGTRIRIAGDNPANGIVLVNQQTNEPVQVPMTSILLNDPSKVSFIVPADLPEGDYKLHLTTQFSATHTMLKEPRTYVLEYVLTV</sequence>
<dbReference type="InterPro" id="IPR027824">
    <property type="entry name" value="DUF4469"/>
</dbReference>
<dbReference type="CDD" id="cd12843">
    <property type="entry name" value="Bvu_2165_C_like"/>
    <property type="match status" value="1"/>
</dbReference>
<reference evidence="3" key="1">
    <citation type="submission" date="2019-08" db="EMBL/GenBank/DDBJ databases">
        <authorList>
            <person name="Kucharzyk K."/>
            <person name="Murdoch R.W."/>
            <person name="Higgins S."/>
            <person name="Loffler F."/>
        </authorList>
    </citation>
    <scope>NUCLEOTIDE SEQUENCE</scope>
</reference>
<dbReference type="InterPro" id="IPR049893">
    <property type="entry name" value="Bvu_2165-like_IHF-HU-DNA_bdg"/>
</dbReference>
<evidence type="ECO:0000313" key="3">
    <source>
        <dbReference type="EMBL" id="MPL85006.1"/>
    </source>
</evidence>
<feature type="domain" description="Bvu-2165-like IHF-HU-like DNA-binding" evidence="2">
    <location>
        <begin position="13"/>
        <end position="127"/>
    </location>
</feature>
<dbReference type="AlphaFoldDB" id="A0A644V0Z2"/>
<organism evidence="3">
    <name type="scientific">bioreactor metagenome</name>
    <dbReference type="NCBI Taxonomy" id="1076179"/>
    <lineage>
        <taxon>unclassified sequences</taxon>
        <taxon>metagenomes</taxon>
        <taxon>ecological metagenomes</taxon>
    </lineage>
</organism>
<dbReference type="Gene3D" id="2.70.50.70">
    <property type="match status" value="1"/>
</dbReference>
<proteinExistence type="predicted"/>
<name>A0A644V0Z2_9ZZZZ</name>
<protein>
    <submittedName>
        <fullName evidence="3">Uncharacterized protein</fullName>
    </submittedName>
</protein>
<evidence type="ECO:0000259" key="1">
    <source>
        <dbReference type="Pfam" id="PF14734"/>
    </source>
</evidence>
<evidence type="ECO:0000259" key="2">
    <source>
        <dbReference type="Pfam" id="PF14848"/>
    </source>
</evidence>